<evidence type="ECO:0000256" key="1">
    <source>
        <dbReference type="ARBA" id="ARBA00022801"/>
    </source>
</evidence>
<dbReference type="InterPro" id="IPR000868">
    <property type="entry name" value="Isochorismatase-like_dom"/>
</dbReference>
<dbReference type="Proteomes" id="UP001168528">
    <property type="component" value="Unassembled WGS sequence"/>
</dbReference>
<sequence length="179" mass="20060">MRVLLVIDMQKESFPATLQRFDSSGVIQRINRLAASFRAKGDKIIYIQHDGTRENCYIPFTEGWELLSQLDVQSSDLIMAKTANDAFYQTNLKGLLQALSLEEVVITGCASDFCVDATVKSALSNDFPVTVISNGHTTADRPGLTAKQVVDHYNWIWQELSPTKSKIKVLDLDTYLQNN</sequence>
<comment type="caution">
    <text evidence="3">The sequence shown here is derived from an EMBL/GenBank/DDBJ whole genome shotgun (WGS) entry which is preliminary data.</text>
</comment>
<feature type="domain" description="Isochorismatase-like" evidence="2">
    <location>
        <begin position="3"/>
        <end position="141"/>
    </location>
</feature>
<name>A0ABT8RFB3_9BACT</name>
<evidence type="ECO:0000259" key="2">
    <source>
        <dbReference type="Pfam" id="PF00857"/>
    </source>
</evidence>
<proteinExistence type="predicted"/>
<dbReference type="EC" id="3.-.-.-" evidence="3"/>
<organism evidence="3 4">
    <name type="scientific">Rhodocytophaga aerolata</name>
    <dbReference type="NCBI Taxonomy" id="455078"/>
    <lineage>
        <taxon>Bacteria</taxon>
        <taxon>Pseudomonadati</taxon>
        <taxon>Bacteroidota</taxon>
        <taxon>Cytophagia</taxon>
        <taxon>Cytophagales</taxon>
        <taxon>Rhodocytophagaceae</taxon>
        <taxon>Rhodocytophaga</taxon>
    </lineage>
</organism>
<dbReference type="GO" id="GO:0016787">
    <property type="term" value="F:hydrolase activity"/>
    <property type="evidence" value="ECO:0007669"/>
    <property type="project" value="UniProtKB-KW"/>
</dbReference>
<dbReference type="SUPFAM" id="SSF52499">
    <property type="entry name" value="Isochorismatase-like hydrolases"/>
    <property type="match status" value="1"/>
</dbReference>
<accession>A0ABT8RFB3</accession>
<dbReference type="InterPro" id="IPR036380">
    <property type="entry name" value="Isochorismatase-like_sf"/>
</dbReference>
<dbReference type="PANTHER" id="PTHR43540:SF14">
    <property type="entry name" value="ISOCHORISMATASE"/>
    <property type="match status" value="1"/>
</dbReference>
<dbReference type="Gene3D" id="3.40.50.850">
    <property type="entry name" value="Isochorismatase-like"/>
    <property type="match status" value="1"/>
</dbReference>
<protein>
    <submittedName>
        <fullName evidence="3">Cysteine hydrolase family protein</fullName>
        <ecNumber evidence="3">3.-.-.-</ecNumber>
    </submittedName>
</protein>
<dbReference type="PANTHER" id="PTHR43540">
    <property type="entry name" value="PEROXYUREIDOACRYLATE/UREIDOACRYLATE AMIDOHYDROLASE-RELATED"/>
    <property type="match status" value="1"/>
</dbReference>
<reference evidence="3" key="1">
    <citation type="submission" date="2023-07" db="EMBL/GenBank/DDBJ databases">
        <title>The genome sequence of Rhodocytophaga aerolata KACC 12507.</title>
        <authorList>
            <person name="Zhang X."/>
        </authorList>
    </citation>
    <scope>NUCLEOTIDE SEQUENCE</scope>
    <source>
        <strain evidence="3">KACC 12507</strain>
    </source>
</reference>
<evidence type="ECO:0000313" key="3">
    <source>
        <dbReference type="EMBL" id="MDO1450794.1"/>
    </source>
</evidence>
<keyword evidence="4" id="KW-1185">Reference proteome</keyword>
<dbReference type="CDD" id="cd01014">
    <property type="entry name" value="nicotinamidase_related"/>
    <property type="match status" value="1"/>
</dbReference>
<dbReference type="Pfam" id="PF00857">
    <property type="entry name" value="Isochorismatase"/>
    <property type="match status" value="1"/>
</dbReference>
<keyword evidence="1 3" id="KW-0378">Hydrolase</keyword>
<dbReference type="InterPro" id="IPR050272">
    <property type="entry name" value="Isochorismatase-like_hydrls"/>
</dbReference>
<dbReference type="EMBL" id="JAUKPO010000036">
    <property type="protein sequence ID" value="MDO1450794.1"/>
    <property type="molecule type" value="Genomic_DNA"/>
</dbReference>
<evidence type="ECO:0000313" key="4">
    <source>
        <dbReference type="Proteomes" id="UP001168528"/>
    </source>
</evidence>
<gene>
    <name evidence="3" type="ORF">Q0590_31260</name>
</gene>
<dbReference type="RefSeq" id="WP_302041594.1">
    <property type="nucleotide sequence ID" value="NZ_JAUKPO010000036.1"/>
</dbReference>